<accession>A0A176VN64</accession>
<dbReference type="Proteomes" id="UP000077202">
    <property type="component" value="Unassembled WGS sequence"/>
</dbReference>
<evidence type="ECO:0000313" key="2">
    <source>
        <dbReference type="Proteomes" id="UP000077202"/>
    </source>
</evidence>
<evidence type="ECO:0000313" key="1">
    <source>
        <dbReference type="EMBL" id="OAE21762.1"/>
    </source>
</evidence>
<sequence>MGVLAGAHVGGVIAELAVTSSSGEWKLDGASPHVKVSYKRTCSVNNRDKVLCPAPFAFPELVIPDSWPLQHSKAQVKD</sequence>
<gene>
    <name evidence="1" type="ORF">AXG93_1160s1180</name>
</gene>
<dbReference type="EMBL" id="LVLJ01003345">
    <property type="protein sequence ID" value="OAE21762.1"/>
    <property type="molecule type" value="Genomic_DNA"/>
</dbReference>
<name>A0A176VN64_MARPO</name>
<keyword evidence="2" id="KW-1185">Reference proteome</keyword>
<comment type="caution">
    <text evidence="1">The sequence shown here is derived from an EMBL/GenBank/DDBJ whole genome shotgun (WGS) entry which is preliminary data.</text>
</comment>
<proteinExistence type="predicted"/>
<protein>
    <submittedName>
        <fullName evidence="1">Uncharacterized protein</fullName>
    </submittedName>
</protein>
<organism evidence="1 2">
    <name type="scientific">Marchantia polymorpha subsp. ruderalis</name>
    <dbReference type="NCBI Taxonomy" id="1480154"/>
    <lineage>
        <taxon>Eukaryota</taxon>
        <taxon>Viridiplantae</taxon>
        <taxon>Streptophyta</taxon>
        <taxon>Embryophyta</taxon>
        <taxon>Marchantiophyta</taxon>
        <taxon>Marchantiopsida</taxon>
        <taxon>Marchantiidae</taxon>
        <taxon>Marchantiales</taxon>
        <taxon>Marchantiaceae</taxon>
        <taxon>Marchantia</taxon>
    </lineage>
</organism>
<reference evidence="1" key="1">
    <citation type="submission" date="2016-03" db="EMBL/GenBank/DDBJ databases">
        <title>Mechanisms controlling the formation of the plant cell surface in tip-growing cells are functionally conserved among land plants.</title>
        <authorList>
            <person name="Honkanen S."/>
            <person name="Jones V.A."/>
            <person name="Morieri G."/>
            <person name="Champion C."/>
            <person name="Hetherington A.J."/>
            <person name="Kelly S."/>
            <person name="Saint-Marcoux D."/>
            <person name="Proust H."/>
            <person name="Prescott H."/>
            <person name="Dolan L."/>
        </authorList>
    </citation>
    <scope>NUCLEOTIDE SEQUENCE [LARGE SCALE GENOMIC DNA]</scope>
    <source>
        <tissue evidence="1">Whole gametophyte</tissue>
    </source>
</reference>
<dbReference type="AlphaFoldDB" id="A0A176VN64"/>